<organism evidence="1 2">
    <name type="scientific">Neisseria macacae ATCC 33926</name>
    <dbReference type="NCBI Taxonomy" id="997348"/>
    <lineage>
        <taxon>Bacteria</taxon>
        <taxon>Pseudomonadati</taxon>
        <taxon>Pseudomonadota</taxon>
        <taxon>Betaproteobacteria</taxon>
        <taxon>Neisseriales</taxon>
        <taxon>Neisseriaceae</taxon>
        <taxon>Neisseria</taxon>
    </lineage>
</organism>
<comment type="caution">
    <text evidence="1">The sequence shown here is derived from an EMBL/GenBank/DDBJ whole genome shotgun (WGS) entry which is preliminary data.</text>
</comment>
<dbReference type="EMBL" id="AFQE01000138">
    <property type="protein sequence ID" value="EGQ74570.1"/>
    <property type="molecule type" value="Genomic_DNA"/>
</dbReference>
<dbReference type="Proteomes" id="UP000004982">
    <property type="component" value="Unassembled WGS sequence"/>
</dbReference>
<accession>A0AA36UH98</accession>
<proteinExistence type="predicted"/>
<reference evidence="1 2" key="1">
    <citation type="submission" date="2011-05" db="EMBL/GenBank/DDBJ databases">
        <authorList>
            <person name="Muzny D."/>
            <person name="Qin X."/>
            <person name="Deng J."/>
            <person name="Jiang H."/>
            <person name="Liu Y."/>
            <person name="Qu J."/>
            <person name="Song X.-Z."/>
            <person name="Zhang L."/>
            <person name="Thornton R."/>
            <person name="Coyle M."/>
            <person name="Francisco L."/>
            <person name="Jackson L."/>
            <person name="Javaid M."/>
            <person name="Korchina V."/>
            <person name="Kovar C."/>
            <person name="Mata R."/>
            <person name="Mathew T."/>
            <person name="Ngo R."/>
            <person name="Nguyen L."/>
            <person name="Nguyen N."/>
            <person name="Okwuonu G."/>
            <person name="Ongeri F."/>
            <person name="Pham C."/>
            <person name="Simmons D."/>
            <person name="Wilczek-Boney K."/>
            <person name="Hale W."/>
            <person name="Jakkamsetti A."/>
            <person name="Pham P."/>
            <person name="Ruth R."/>
            <person name="San Lucas F."/>
            <person name="Warren J."/>
            <person name="Zhang J."/>
            <person name="Zhao Z."/>
            <person name="Zhou C."/>
            <person name="Zhu D."/>
            <person name="Lee S."/>
            <person name="Bess C."/>
            <person name="Blankenburg K."/>
            <person name="Forbes L."/>
            <person name="Fu Q."/>
            <person name="Gubbala S."/>
            <person name="Hirani K."/>
            <person name="Jayaseelan J.C."/>
            <person name="Lara F."/>
            <person name="Munidasa M."/>
            <person name="Palculict T."/>
            <person name="Patil S."/>
            <person name="Pu L.-L."/>
            <person name="Saada N."/>
            <person name="Tang L."/>
            <person name="Weissenberger G."/>
            <person name="Zhu Y."/>
            <person name="Hemphill L."/>
            <person name="Shang Y."/>
            <person name="Youmans B."/>
            <person name="Ayvaz T."/>
            <person name="Ross M."/>
            <person name="Santibanez J."/>
            <person name="Aqrawi P."/>
            <person name="Gross S."/>
            <person name="Joshi V."/>
            <person name="Fowler G."/>
            <person name="Nazareth L."/>
            <person name="Reid J."/>
            <person name="Worley K."/>
            <person name="Petrosino J."/>
            <person name="Highlander S."/>
            <person name="Gibbs R."/>
        </authorList>
    </citation>
    <scope>NUCLEOTIDE SEQUENCE [LARGE SCALE GENOMIC DNA]</scope>
    <source>
        <strain evidence="1 2">ATCC 33926</strain>
    </source>
</reference>
<dbReference type="AlphaFoldDB" id="A0AA36UH98"/>
<protein>
    <submittedName>
        <fullName evidence="1">Uncharacterized protein</fullName>
    </submittedName>
</protein>
<gene>
    <name evidence="1" type="ORF">HMPREF9418_2792</name>
</gene>
<evidence type="ECO:0000313" key="2">
    <source>
        <dbReference type="Proteomes" id="UP000004982"/>
    </source>
</evidence>
<sequence length="69" mass="7917">MSLQISAYPNIYHPNKNTSYPHHGTSIENTTQIYGIINRETKKKNIISSGKNISSYKISYHIKYIKCNA</sequence>
<name>A0AA36UH98_9NEIS</name>
<evidence type="ECO:0000313" key="1">
    <source>
        <dbReference type="EMBL" id="EGQ74570.1"/>
    </source>
</evidence>